<protein>
    <recommendedName>
        <fullName evidence="3">CAAX prenyl protease 2/Lysostaphin resistance protein A-like domain-containing protein</fullName>
    </recommendedName>
</protein>
<evidence type="ECO:0000259" key="3">
    <source>
        <dbReference type="Pfam" id="PF02517"/>
    </source>
</evidence>
<dbReference type="RefSeq" id="WP_344344582.1">
    <property type="nucleotide sequence ID" value="NZ_BAAAQT010000008.1"/>
</dbReference>
<keyword evidence="2" id="KW-0812">Transmembrane</keyword>
<feature type="compositionally biased region" description="Basic and acidic residues" evidence="1">
    <location>
        <begin position="31"/>
        <end position="42"/>
    </location>
</feature>
<evidence type="ECO:0000313" key="4">
    <source>
        <dbReference type="EMBL" id="GAA2175856.1"/>
    </source>
</evidence>
<evidence type="ECO:0000256" key="1">
    <source>
        <dbReference type="SAM" id="MobiDB-lite"/>
    </source>
</evidence>
<dbReference type="InterPro" id="IPR003675">
    <property type="entry name" value="Rce1/LyrA-like_dom"/>
</dbReference>
<dbReference type="EMBL" id="BAAAQT010000008">
    <property type="protein sequence ID" value="GAA2175856.1"/>
    <property type="molecule type" value="Genomic_DNA"/>
</dbReference>
<accession>A0ABP5MSV7</accession>
<feature type="domain" description="CAAX prenyl protease 2/Lysostaphin resistance protein A-like" evidence="3">
    <location>
        <begin position="204"/>
        <end position="295"/>
    </location>
</feature>
<organism evidence="4 5">
    <name type="scientific">Agrococcus versicolor</name>
    <dbReference type="NCBI Taxonomy" id="501482"/>
    <lineage>
        <taxon>Bacteria</taxon>
        <taxon>Bacillati</taxon>
        <taxon>Actinomycetota</taxon>
        <taxon>Actinomycetes</taxon>
        <taxon>Micrococcales</taxon>
        <taxon>Microbacteriaceae</taxon>
        <taxon>Agrococcus</taxon>
    </lineage>
</organism>
<evidence type="ECO:0000256" key="2">
    <source>
        <dbReference type="SAM" id="Phobius"/>
    </source>
</evidence>
<feature type="region of interest" description="Disordered" evidence="1">
    <location>
        <begin position="1"/>
        <end position="48"/>
    </location>
</feature>
<keyword evidence="2" id="KW-0472">Membrane</keyword>
<proteinExistence type="predicted"/>
<name>A0ABP5MSV7_9MICO</name>
<feature type="transmembrane region" description="Helical" evidence="2">
    <location>
        <begin position="102"/>
        <end position="120"/>
    </location>
</feature>
<feature type="transmembrane region" description="Helical" evidence="2">
    <location>
        <begin position="282"/>
        <end position="303"/>
    </location>
</feature>
<evidence type="ECO:0000313" key="5">
    <source>
        <dbReference type="Proteomes" id="UP001501599"/>
    </source>
</evidence>
<keyword evidence="2" id="KW-1133">Transmembrane helix</keyword>
<feature type="transmembrane region" description="Helical" evidence="2">
    <location>
        <begin position="168"/>
        <end position="187"/>
    </location>
</feature>
<feature type="transmembrane region" description="Helical" evidence="2">
    <location>
        <begin position="207"/>
        <end position="227"/>
    </location>
</feature>
<dbReference type="Pfam" id="PF02517">
    <property type="entry name" value="Rce1-like"/>
    <property type="match status" value="1"/>
</dbReference>
<reference evidence="5" key="1">
    <citation type="journal article" date="2019" name="Int. J. Syst. Evol. Microbiol.">
        <title>The Global Catalogue of Microorganisms (GCM) 10K type strain sequencing project: providing services to taxonomists for standard genome sequencing and annotation.</title>
        <authorList>
            <consortium name="The Broad Institute Genomics Platform"/>
            <consortium name="The Broad Institute Genome Sequencing Center for Infectious Disease"/>
            <person name="Wu L."/>
            <person name="Ma J."/>
        </authorList>
    </citation>
    <scope>NUCLEOTIDE SEQUENCE [LARGE SCALE GENOMIC DNA]</scope>
    <source>
        <strain evidence="5">JCM 16026</strain>
    </source>
</reference>
<comment type="caution">
    <text evidence="4">The sequence shown here is derived from an EMBL/GenBank/DDBJ whole genome shotgun (WGS) entry which is preliminary data.</text>
</comment>
<sequence length="320" mass="35079">MPTAPETPAEHASTEPRASAPRASEPGAAGRETDGRETDGREGPTPATTHPLAIVPAALVSLSAVVLFGFLETIPGYIILVAGVLGGVLTDRAGLSRRLGADLAVIAASLTVISLVELRADVSWAGFARFTLVLGLALVIPFVVTRYVYRERSVAFPWRGGRWTRAQWTYVGVVIVLAYLILPFYFLGSGVYRNWPELADGGEVARFLVGVNAVGLWDELFFICIVFTLLLRHFPFWVANVLQATIFVSFLWELGYQSWGPLLTIPFALVQGLIFRLSKRNLLYVVTVHLLFDVVVFLAIVAGRMPELLWMFPLAAPLVR</sequence>
<gene>
    <name evidence="4" type="ORF">GCM10009846_27370</name>
</gene>
<feature type="transmembrane region" description="Helical" evidence="2">
    <location>
        <begin position="234"/>
        <end position="252"/>
    </location>
</feature>
<feature type="transmembrane region" description="Helical" evidence="2">
    <location>
        <begin position="258"/>
        <end position="275"/>
    </location>
</feature>
<keyword evidence="5" id="KW-1185">Reference proteome</keyword>
<dbReference type="Proteomes" id="UP001501599">
    <property type="component" value="Unassembled WGS sequence"/>
</dbReference>
<feature type="transmembrane region" description="Helical" evidence="2">
    <location>
        <begin position="126"/>
        <end position="148"/>
    </location>
</feature>
<feature type="transmembrane region" description="Helical" evidence="2">
    <location>
        <begin position="77"/>
        <end position="95"/>
    </location>
</feature>